<dbReference type="PANTHER" id="PTHR33960:SF1">
    <property type="entry name" value="SIMILAR TO KIAA0825 PROTEIN"/>
    <property type="match status" value="1"/>
</dbReference>
<dbReference type="InterPro" id="IPR027993">
    <property type="entry name" value="DUF4495"/>
</dbReference>
<dbReference type="Pfam" id="PF14906">
    <property type="entry name" value="DUF4495"/>
    <property type="match status" value="1"/>
</dbReference>
<dbReference type="Proteomes" id="UP001367676">
    <property type="component" value="Unassembled WGS sequence"/>
</dbReference>
<comment type="caution">
    <text evidence="1">The sequence shown here is derived from an EMBL/GenBank/DDBJ whole genome shotgun (WGS) entry which is preliminary data.</text>
</comment>
<dbReference type="EMBL" id="JBBCAQ010000037">
    <property type="protein sequence ID" value="KAK7574014.1"/>
    <property type="molecule type" value="Genomic_DNA"/>
</dbReference>
<name>A0AAN9T8J1_9HEMI</name>
<dbReference type="AlphaFoldDB" id="A0AAN9T8J1"/>
<organism evidence="1 2">
    <name type="scientific">Parthenolecanium corni</name>
    <dbReference type="NCBI Taxonomy" id="536013"/>
    <lineage>
        <taxon>Eukaryota</taxon>
        <taxon>Metazoa</taxon>
        <taxon>Ecdysozoa</taxon>
        <taxon>Arthropoda</taxon>
        <taxon>Hexapoda</taxon>
        <taxon>Insecta</taxon>
        <taxon>Pterygota</taxon>
        <taxon>Neoptera</taxon>
        <taxon>Paraneoptera</taxon>
        <taxon>Hemiptera</taxon>
        <taxon>Sternorrhyncha</taxon>
        <taxon>Coccoidea</taxon>
        <taxon>Coccidae</taxon>
        <taxon>Parthenolecanium</taxon>
    </lineage>
</organism>
<protein>
    <submittedName>
        <fullName evidence="1">Uncharacterized protein</fullName>
    </submittedName>
</protein>
<proteinExistence type="predicted"/>
<accession>A0AAN9T8J1</accession>
<sequence>MDIMEEGNLMDRVRILLQRDQVYYAEHQKVIQENVCRTVAGGLLDFPKTTTFVASKIVTWWEESYYLLFRSSSALFQGNTSVDFAKDEEDNISVGKSITPQEFVYQISQSTVKILNHLHTLSQEALDHADLTVLTGTIGTATLIKNTIWIYNQQFLRTNSGISLSKELKIFQNMSDALAERLLDLHCRLISLYILQDVDCLNWSSEYPFFEGERSSYTIQMWWLYVQGTLEDLWISMPPKMAEQIFSGILNESLTVLTSRYMQAKPKKARGELLIADLSNILFCMFKLLPAICENGDEFLGCRIVSNVIRDIHVKCHLLFSCFLLRGLPLPILYKIFKDGIANVPCLVKRENNAIEPWIIFAASEKNDTIPPEVKTCDNLPFEIMLKYQLQVLLSRAQPDWPLLLKVVRMNDGWLLHEILHQVLVEEDESENEISFECCDGFLCNDDCPITSNAQYAITHLVLSIGSTEEIEKTLVKVLEQIPEKWAIYFNYSQIWNQNRPLWIRAIISFILPTIKYMKKIIATSSKSSVPSEILQMYLDYMKSTINCLPEGVIHLSQLIENVLPADVIPLGDSSLIQLMAITLYDELGSESPVSELLCRLETNDLQEFQKSISDLTQNLTRNLSDLRSEELNEVLVNHILTEKSGRASLKIIYEYLENRSNWLQVKLKMDPRINIKRGVLHKMFYIGNSEYDQVLSRAWIPKWASLINMPLGLTTEMIQNQLSSRPEFDQETTLSKHDQAIVTQIKAQFVPEIKCAT</sequence>
<gene>
    <name evidence="1" type="ORF">V9T40_011205</name>
</gene>
<keyword evidence="2" id="KW-1185">Reference proteome</keyword>
<dbReference type="PANTHER" id="PTHR33960">
    <property type="entry name" value="SIMILAR TO KIAA0825 PROTEIN"/>
    <property type="match status" value="1"/>
</dbReference>
<evidence type="ECO:0000313" key="1">
    <source>
        <dbReference type="EMBL" id="KAK7574014.1"/>
    </source>
</evidence>
<reference evidence="1 2" key="1">
    <citation type="submission" date="2024-03" db="EMBL/GenBank/DDBJ databases">
        <title>Adaptation during the transition from Ophiocordyceps entomopathogen to insect associate is accompanied by gene loss and intensified selection.</title>
        <authorList>
            <person name="Ward C.M."/>
            <person name="Onetto C.A."/>
            <person name="Borneman A.R."/>
        </authorList>
    </citation>
    <scope>NUCLEOTIDE SEQUENCE [LARGE SCALE GENOMIC DNA]</scope>
    <source>
        <strain evidence="1">AWRI1</strain>
        <tissue evidence="1">Single Adult Female</tissue>
    </source>
</reference>
<evidence type="ECO:0000313" key="2">
    <source>
        <dbReference type="Proteomes" id="UP001367676"/>
    </source>
</evidence>